<reference evidence="1 2" key="1">
    <citation type="journal article" date="2019" name="Int. J. Syst. Evol. Microbiol.">
        <title>The Global Catalogue of Microorganisms (GCM) 10K type strain sequencing project: providing services to taxonomists for standard genome sequencing and annotation.</title>
        <authorList>
            <consortium name="The Broad Institute Genomics Platform"/>
            <consortium name="The Broad Institute Genome Sequencing Center for Infectious Disease"/>
            <person name="Wu L."/>
            <person name="Ma J."/>
        </authorList>
    </citation>
    <scope>NUCLEOTIDE SEQUENCE [LARGE SCALE GENOMIC DNA]</scope>
    <source>
        <strain evidence="1 2">JCM 16114</strain>
    </source>
</reference>
<accession>A0ABN3CB36</accession>
<evidence type="ECO:0000313" key="1">
    <source>
        <dbReference type="EMBL" id="GAA2206578.1"/>
    </source>
</evidence>
<proteinExistence type="predicted"/>
<evidence type="ECO:0000313" key="2">
    <source>
        <dbReference type="Proteomes" id="UP001499843"/>
    </source>
</evidence>
<name>A0ABN3CB36_9ACTN</name>
<dbReference type="EMBL" id="BAAAQX010000004">
    <property type="protein sequence ID" value="GAA2206578.1"/>
    <property type="molecule type" value="Genomic_DNA"/>
</dbReference>
<protein>
    <submittedName>
        <fullName evidence="1">Uncharacterized protein</fullName>
    </submittedName>
</protein>
<organism evidence="1 2">
    <name type="scientific">Nonomuraea monospora</name>
    <dbReference type="NCBI Taxonomy" id="568818"/>
    <lineage>
        <taxon>Bacteria</taxon>
        <taxon>Bacillati</taxon>
        <taxon>Actinomycetota</taxon>
        <taxon>Actinomycetes</taxon>
        <taxon>Streptosporangiales</taxon>
        <taxon>Streptosporangiaceae</taxon>
        <taxon>Nonomuraea</taxon>
    </lineage>
</organism>
<comment type="caution">
    <text evidence="1">The sequence shown here is derived from an EMBL/GenBank/DDBJ whole genome shotgun (WGS) entry which is preliminary data.</text>
</comment>
<sequence>MRVQLEFGAAFHGDAIGSDFHAPLDQLGRAGRATNSFQYDAVGIVEKALGAVVDIANVRVGIESYLVSSQFDGSIPR</sequence>
<keyword evidence="2" id="KW-1185">Reference proteome</keyword>
<dbReference type="Proteomes" id="UP001499843">
    <property type="component" value="Unassembled WGS sequence"/>
</dbReference>
<gene>
    <name evidence="1" type="ORF">GCM10009850_020360</name>
</gene>